<feature type="compositionally biased region" description="Low complexity" evidence="1">
    <location>
        <begin position="327"/>
        <end position="340"/>
    </location>
</feature>
<feature type="compositionally biased region" description="Low complexity" evidence="1">
    <location>
        <begin position="536"/>
        <end position="553"/>
    </location>
</feature>
<dbReference type="AlphaFoldDB" id="A0A0F4YYQ8"/>
<dbReference type="GO" id="GO:0046983">
    <property type="term" value="F:protein dimerization activity"/>
    <property type="evidence" value="ECO:0007669"/>
    <property type="project" value="InterPro"/>
</dbReference>
<feature type="domain" description="BHLH" evidence="3">
    <location>
        <begin position="374"/>
        <end position="425"/>
    </location>
</feature>
<dbReference type="EMBL" id="LASV01000108">
    <property type="protein sequence ID" value="KKA23215.1"/>
    <property type="molecule type" value="Genomic_DNA"/>
</dbReference>
<evidence type="ECO:0000259" key="3">
    <source>
        <dbReference type="PROSITE" id="PS50888"/>
    </source>
</evidence>
<name>A0A0F4YYQ8_RASE3</name>
<accession>A0A0F4YYQ8</accession>
<evidence type="ECO:0000256" key="1">
    <source>
        <dbReference type="SAM" id="MobiDB-lite"/>
    </source>
</evidence>
<comment type="caution">
    <text evidence="4">The sequence shown here is derived from an EMBL/GenBank/DDBJ whole genome shotgun (WGS) entry which is preliminary data.</text>
</comment>
<evidence type="ECO:0000313" key="5">
    <source>
        <dbReference type="Proteomes" id="UP000053958"/>
    </source>
</evidence>
<dbReference type="InterPro" id="IPR011598">
    <property type="entry name" value="bHLH_dom"/>
</dbReference>
<keyword evidence="2" id="KW-0732">Signal</keyword>
<evidence type="ECO:0000256" key="2">
    <source>
        <dbReference type="SAM" id="SignalP"/>
    </source>
</evidence>
<dbReference type="PROSITE" id="PS50888">
    <property type="entry name" value="BHLH"/>
    <property type="match status" value="1"/>
</dbReference>
<dbReference type="InterPro" id="IPR036638">
    <property type="entry name" value="HLH_DNA-bd_sf"/>
</dbReference>
<feature type="region of interest" description="Disordered" evidence="1">
    <location>
        <begin position="252"/>
        <end position="374"/>
    </location>
</feature>
<feature type="compositionally biased region" description="Polar residues" evidence="1">
    <location>
        <begin position="348"/>
        <end position="367"/>
    </location>
</feature>
<evidence type="ECO:0000313" key="4">
    <source>
        <dbReference type="EMBL" id="KKA23215.1"/>
    </source>
</evidence>
<dbReference type="CDD" id="cd00083">
    <property type="entry name" value="bHLH_SF"/>
    <property type="match status" value="1"/>
</dbReference>
<dbReference type="Gene3D" id="4.10.280.10">
    <property type="entry name" value="Helix-loop-helix DNA-binding domain"/>
    <property type="match status" value="1"/>
</dbReference>
<feature type="region of interest" description="Disordered" evidence="1">
    <location>
        <begin position="44"/>
        <end position="73"/>
    </location>
</feature>
<dbReference type="Proteomes" id="UP000053958">
    <property type="component" value="Unassembled WGS sequence"/>
</dbReference>
<proteinExistence type="predicted"/>
<feature type="region of interest" description="Disordered" evidence="1">
    <location>
        <begin position="140"/>
        <end position="178"/>
    </location>
</feature>
<feature type="compositionally biased region" description="Low complexity" evidence="1">
    <location>
        <begin position="140"/>
        <end position="164"/>
    </location>
</feature>
<sequence length="616" mass="64123">MQLQTLVAFMTAALAGSSLAASASPSRTLRGRGKLRADVLLGGLASSSSASPSPSPSPTATPSVSQSLPELPAESSLSELLDMGSTSSPMEAMSSVAPSSPEMAAMSSAAAPLSSEMMPMSSAAAPSSSAMMAMSSAAAPSGSAMAGPMASASPSPSSSMAPASTGTSSRIDATTHDSHNRKEDDLCLSLCSAQSQICSIALPDHEDWWWQSQLTKTMSPPRLPPTPSMSGELIIKDQNADMHESSFALPPAALSPTSGDMQSKGAARKDSTVSYCPVSPTSPDLVAMGRTASNPPRHAGTKRALDEFNLPPPPTRTRKIIQMKPKTQQSSPKPAASSTAKQKETAKTPANTAGQANSKKKQPSATSAAGRKIARKTAHSLIERRRRSKMNEEFSTLKNMIPACKGQEMHKLAILQRALADRRQASIDYVRYLEQCIADLKAASGRSATKQPPSPTSPEVVAGTEESGVSMAASSSTSPELLPSGAQSAQFSPAFSPRNPGLPQRQPSLEFSTTILPSPALGPTQSPDRHSHLTWQASTQPVSASASTSTSPAILPQRNSISSYSADTDIDHEASAALLMLNRDRRGTMDSAAQSNASSEGVQKKVGMSVRDLLVS</sequence>
<reference evidence="4 5" key="1">
    <citation type="submission" date="2015-04" db="EMBL/GenBank/DDBJ databases">
        <authorList>
            <person name="Heijne W.H."/>
            <person name="Fedorova N.D."/>
            <person name="Nierman W.C."/>
            <person name="Vollebregt A.W."/>
            <person name="Zhao Z."/>
            <person name="Wu L."/>
            <person name="Kumar M."/>
            <person name="Stam H."/>
            <person name="van den Berg M.A."/>
            <person name="Pel H.J."/>
        </authorList>
    </citation>
    <scope>NUCLEOTIDE SEQUENCE [LARGE SCALE GENOMIC DNA]</scope>
    <source>
        <strain evidence="4 5">CBS 393.64</strain>
    </source>
</reference>
<dbReference type="STRING" id="1408163.A0A0F4YYQ8"/>
<organism evidence="4 5">
    <name type="scientific">Rasamsonia emersonii (strain ATCC 16479 / CBS 393.64 / IMI 116815)</name>
    <dbReference type="NCBI Taxonomy" id="1408163"/>
    <lineage>
        <taxon>Eukaryota</taxon>
        <taxon>Fungi</taxon>
        <taxon>Dikarya</taxon>
        <taxon>Ascomycota</taxon>
        <taxon>Pezizomycotina</taxon>
        <taxon>Eurotiomycetes</taxon>
        <taxon>Eurotiomycetidae</taxon>
        <taxon>Eurotiales</taxon>
        <taxon>Trichocomaceae</taxon>
        <taxon>Rasamsonia</taxon>
    </lineage>
</organism>
<feature type="chain" id="PRO_5002482036" evidence="2">
    <location>
        <begin position="21"/>
        <end position="616"/>
    </location>
</feature>
<keyword evidence="5" id="KW-1185">Reference proteome</keyword>
<dbReference type="SUPFAM" id="SSF47459">
    <property type="entry name" value="HLH, helix-loop-helix DNA-binding domain"/>
    <property type="match status" value="1"/>
</dbReference>
<dbReference type="SMART" id="SM00353">
    <property type="entry name" value="HLH"/>
    <property type="match status" value="1"/>
</dbReference>
<dbReference type="OrthoDB" id="690068at2759"/>
<feature type="compositionally biased region" description="Low complexity" evidence="1">
    <location>
        <begin position="60"/>
        <end position="73"/>
    </location>
</feature>
<protein>
    <submittedName>
        <fullName evidence="4">HLH transcription factor</fullName>
    </submittedName>
</protein>
<gene>
    <name evidence="4" type="ORF">T310_2765</name>
</gene>
<feature type="compositionally biased region" description="Low complexity" evidence="1">
    <location>
        <begin position="467"/>
        <end position="478"/>
    </location>
</feature>
<dbReference type="RefSeq" id="XP_013329827.1">
    <property type="nucleotide sequence ID" value="XM_013474373.1"/>
</dbReference>
<dbReference type="GeneID" id="25315116"/>
<dbReference type="PANTHER" id="PTHR46266">
    <property type="entry name" value="TRANSCRIPTION FACTOR TT8"/>
    <property type="match status" value="1"/>
</dbReference>
<dbReference type="PANTHER" id="PTHR46266:SF4">
    <property type="entry name" value="TRANSCRIPTION FACTOR TT8"/>
    <property type="match status" value="1"/>
</dbReference>
<feature type="region of interest" description="Disordered" evidence="1">
    <location>
        <begin position="444"/>
        <end position="555"/>
    </location>
</feature>
<dbReference type="Pfam" id="PF00010">
    <property type="entry name" value="HLH"/>
    <property type="match status" value="1"/>
</dbReference>
<feature type="signal peptide" evidence="2">
    <location>
        <begin position="1"/>
        <end position="20"/>
    </location>
</feature>
<feature type="compositionally biased region" description="Polar residues" evidence="1">
    <location>
        <begin position="505"/>
        <end position="516"/>
    </location>
</feature>